<reference evidence="1" key="1">
    <citation type="submission" date="2023-04" db="EMBL/GenBank/DDBJ databases">
        <title>A chromosome-level genome assembly of the parasitoid wasp Eretmocerus hayati.</title>
        <authorList>
            <person name="Zhong Y."/>
            <person name="Liu S."/>
            <person name="Liu Y."/>
        </authorList>
    </citation>
    <scope>NUCLEOTIDE SEQUENCE</scope>
    <source>
        <strain evidence="1">ZJU_SS_LIU_2023</strain>
    </source>
</reference>
<sequence>MITPKFYFILLTHGLIASICSEELTYRGENSVSKAIKCPDNEGSTINIGDPDMYITTTELLQRFGYKAEEHTVKTDDGYILTMHRIPGAPGATPVFLQHCLGCSSFVWIVNGKNKSIALLLADKGYDVWFGNARGNTYSRCHEKLSTSDSQFWNFSWHEMGIYDLPAEITYVTKETHKDILYIGYSMGTTMFYVMAIERPDIASKVKAMFSLSPVVYMSSIESPFGVLSQYANISESVSKLTGGGGEVLSQNIFTKLSLSFVCNTISFLQNICIQAMFSFFGFSPEQFDYETLPLILSHLPAGTSQKTVTHYNQLVESGRFSHYDYGPEGNLKIYNSKEAPDYDLSKIQVPIAIFWSDNDYLTFAKDIQRFYDQIPKKILNYKVQDKNFNHIDFLWAKDVNTLLYSTLLSTMEKYK</sequence>
<gene>
    <name evidence="1" type="ORF">QAD02_011564</name>
</gene>
<evidence type="ECO:0000313" key="2">
    <source>
        <dbReference type="Proteomes" id="UP001239111"/>
    </source>
</evidence>
<evidence type="ECO:0000313" key="1">
    <source>
        <dbReference type="EMBL" id="KAJ8675778.1"/>
    </source>
</evidence>
<accession>A0ACC2NY35</accession>
<comment type="caution">
    <text evidence="1">The sequence shown here is derived from an EMBL/GenBank/DDBJ whole genome shotgun (WGS) entry which is preliminary data.</text>
</comment>
<dbReference type="EMBL" id="CM056742">
    <property type="protein sequence ID" value="KAJ8675778.1"/>
    <property type="molecule type" value="Genomic_DNA"/>
</dbReference>
<dbReference type="Proteomes" id="UP001239111">
    <property type="component" value="Chromosome 2"/>
</dbReference>
<proteinExistence type="predicted"/>
<protein>
    <submittedName>
        <fullName evidence="1">Uncharacterized protein</fullName>
    </submittedName>
</protein>
<organism evidence="1 2">
    <name type="scientific">Eretmocerus hayati</name>
    <dbReference type="NCBI Taxonomy" id="131215"/>
    <lineage>
        <taxon>Eukaryota</taxon>
        <taxon>Metazoa</taxon>
        <taxon>Ecdysozoa</taxon>
        <taxon>Arthropoda</taxon>
        <taxon>Hexapoda</taxon>
        <taxon>Insecta</taxon>
        <taxon>Pterygota</taxon>
        <taxon>Neoptera</taxon>
        <taxon>Endopterygota</taxon>
        <taxon>Hymenoptera</taxon>
        <taxon>Apocrita</taxon>
        <taxon>Proctotrupomorpha</taxon>
        <taxon>Chalcidoidea</taxon>
        <taxon>Aphelinidae</taxon>
        <taxon>Aphelininae</taxon>
        <taxon>Eretmocerus</taxon>
    </lineage>
</organism>
<name>A0ACC2NY35_9HYME</name>
<keyword evidence="2" id="KW-1185">Reference proteome</keyword>